<feature type="region of interest" description="Disordered" evidence="1">
    <location>
        <begin position="689"/>
        <end position="733"/>
    </location>
</feature>
<dbReference type="EMBL" id="CAJNOV010017437">
    <property type="protein sequence ID" value="CAF1607548.1"/>
    <property type="molecule type" value="Genomic_DNA"/>
</dbReference>
<organism evidence="2 4">
    <name type="scientific">Rotaria magnacalcarata</name>
    <dbReference type="NCBI Taxonomy" id="392030"/>
    <lineage>
        <taxon>Eukaryota</taxon>
        <taxon>Metazoa</taxon>
        <taxon>Spiralia</taxon>
        <taxon>Gnathifera</taxon>
        <taxon>Rotifera</taxon>
        <taxon>Eurotatoria</taxon>
        <taxon>Bdelloidea</taxon>
        <taxon>Philodinida</taxon>
        <taxon>Philodinidae</taxon>
        <taxon>Rotaria</taxon>
    </lineage>
</organism>
<evidence type="ECO:0000313" key="4">
    <source>
        <dbReference type="Proteomes" id="UP000663855"/>
    </source>
</evidence>
<dbReference type="Proteomes" id="UP000681967">
    <property type="component" value="Unassembled WGS sequence"/>
</dbReference>
<feature type="compositionally biased region" description="Acidic residues" evidence="1">
    <location>
        <begin position="705"/>
        <end position="715"/>
    </location>
</feature>
<dbReference type="EMBL" id="CAJOBH010004783">
    <property type="protein sequence ID" value="CAF4002658.1"/>
    <property type="molecule type" value="Genomic_DNA"/>
</dbReference>
<evidence type="ECO:0000313" key="2">
    <source>
        <dbReference type="EMBL" id="CAF1607548.1"/>
    </source>
</evidence>
<accession>A0A816BAG9</accession>
<proteinExistence type="predicted"/>
<gene>
    <name evidence="3" type="ORF">BYL167_LOCUS13770</name>
    <name evidence="2" type="ORF">CJN711_LOCUS36068</name>
</gene>
<reference evidence="2" key="1">
    <citation type="submission" date="2021-02" db="EMBL/GenBank/DDBJ databases">
        <authorList>
            <person name="Nowell W R."/>
        </authorList>
    </citation>
    <scope>NUCLEOTIDE SEQUENCE</scope>
</reference>
<comment type="caution">
    <text evidence="2">The sequence shown here is derived from an EMBL/GenBank/DDBJ whole genome shotgun (WGS) entry which is preliminary data.</text>
</comment>
<evidence type="ECO:0000256" key="1">
    <source>
        <dbReference type="SAM" id="MobiDB-lite"/>
    </source>
</evidence>
<sequence>MYSSLELPDDVLTYRDKDFFDLVHKKCGEIVKDLMEKLFIDSIKTLLGVEDDIFSIVQENCSALKDIKERACLCLDDGTVIVKSGLRIDLDRLIEALRTNSIHSQISKSTTALSDNDSSLSNTLTKFNMFEENSNSFLKDFINNIASNKKKSKNNYRYSTSVQSFSQALYIMEGRNAYEFVRLNLSGAVPSITSIDSFISKAGGKIMEGEFRYDTLHHLQTSNNYQLAVCSEDCTGVIQKIVYDAPTNTFIGFSTPLDRGIPVPQYFQTDSYEQLKVWFENEDKSSLLNVHMLELLTTSKSSSSSFLLGAYGITSKFNSIDVLRRWLWIFEHCQTSNIRILAFSTDCDPKYLRAMRLITGFFAKLPNIPISERDDAREVKLPKGWSSWFYMRTRQLVFCFQDPVHLCTKMRNRLLSQSASMMIGNGEISVSILFDLINNQSKLIHGLVKTDVHPKDKQNFGSCVKISSDDVLSALDDVSGSYAIQVYLRLLRSIILAYIERSTSTIDRIYHSWITVFICRLWWAAYHSIEINAHTLLSVLLLVCQHDLPESALAISSYNSQTCENIFRSTRSMSGTFSSNVNFTVAQFLRRAGKLAVLQEIERQNEQDDSECSLQFSKHHKRRLRKAEHVNDHLQNNNILTQNNIEKTVCRAYNDAYKMLAVLGIDKIFKKAHKSTLTELSTFVKIQTEQQSHTTDYSENWNGYSDDESDSEAENAIDQSDMSAESSSEDENG</sequence>
<name>A0A816BAG9_9BILA</name>
<feature type="compositionally biased region" description="Polar residues" evidence="1">
    <location>
        <begin position="689"/>
        <end position="703"/>
    </location>
</feature>
<dbReference type="Proteomes" id="UP000663855">
    <property type="component" value="Unassembled WGS sequence"/>
</dbReference>
<protein>
    <submittedName>
        <fullName evidence="2">Uncharacterized protein</fullName>
    </submittedName>
</protein>
<dbReference type="PANTHER" id="PTHR33173">
    <property type="match status" value="1"/>
</dbReference>
<dbReference type="PANTHER" id="PTHR33173:SF2">
    <property type="entry name" value="MYND-TYPE DOMAIN-CONTAINING PROTEIN"/>
    <property type="match status" value="1"/>
</dbReference>
<dbReference type="AlphaFoldDB" id="A0A816BAG9"/>
<evidence type="ECO:0000313" key="3">
    <source>
        <dbReference type="EMBL" id="CAF4002658.1"/>
    </source>
</evidence>